<sequence>MTSCLHVTVKAHLKACFLSSTSSPTTQTINLSLMHPAVGGYSRRLSAAGRPRVSNGNPYSELPFRTLKYCPQWPQEGVAQLGHHARVHSGPPEALWACG</sequence>
<dbReference type="EMBL" id="PCQE01000057">
    <property type="protein sequence ID" value="PRB94092.1"/>
    <property type="molecule type" value="Genomic_DNA"/>
</dbReference>
<organism evidence="1 2">
    <name type="scientific">Pseudomonas cedrina</name>
    <dbReference type="NCBI Taxonomy" id="651740"/>
    <lineage>
        <taxon>Bacteria</taxon>
        <taxon>Pseudomonadati</taxon>
        <taxon>Pseudomonadota</taxon>
        <taxon>Gammaproteobacteria</taxon>
        <taxon>Pseudomonadales</taxon>
        <taxon>Pseudomonadaceae</taxon>
        <taxon>Pseudomonas</taxon>
    </lineage>
</organism>
<protein>
    <submittedName>
        <fullName evidence="1">Uncharacterized protein</fullName>
    </submittedName>
</protein>
<evidence type="ECO:0000313" key="1">
    <source>
        <dbReference type="EMBL" id="PRB94092.1"/>
    </source>
</evidence>
<gene>
    <name evidence="1" type="ORF">CQ006_23500</name>
</gene>
<proteinExistence type="predicted"/>
<dbReference type="Proteomes" id="UP000239458">
    <property type="component" value="Unassembled WGS sequence"/>
</dbReference>
<accession>A0A2S9DA29</accession>
<reference evidence="1 2" key="1">
    <citation type="submission" date="2017-09" db="EMBL/GenBank/DDBJ databases">
        <title>Genomic, metabolic, and phenotypic characteristics of bacterial isolates from the natural microbiome of the model nematode Caenorhabditis elegans.</title>
        <authorList>
            <person name="Zimmermann J."/>
            <person name="Obeng N."/>
            <person name="Yang W."/>
            <person name="Obeng O."/>
            <person name="Kissoyan K."/>
            <person name="Pees B."/>
            <person name="Dirksen P."/>
            <person name="Hoppner M."/>
            <person name="Franke A."/>
            <person name="Rosenstiel P."/>
            <person name="Leippe M."/>
            <person name="Dierking K."/>
            <person name="Kaleta C."/>
            <person name="Schulenburg H."/>
        </authorList>
    </citation>
    <scope>NUCLEOTIDE SEQUENCE [LARGE SCALE GENOMIC DNA]</scope>
    <source>
        <strain evidence="1 2">MYb184</strain>
    </source>
</reference>
<dbReference type="AlphaFoldDB" id="A0A2S9DA29"/>
<evidence type="ECO:0000313" key="2">
    <source>
        <dbReference type="Proteomes" id="UP000239458"/>
    </source>
</evidence>
<comment type="caution">
    <text evidence="1">The sequence shown here is derived from an EMBL/GenBank/DDBJ whole genome shotgun (WGS) entry which is preliminary data.</text>
</comment>
<name>A0A2S9DA29_PSECE</name>